<dbReference type="PRINTS" id="PR01590">
    <property type="entry name" value="HTHFIS"/>
</dbReference>
<organism evidence="8 9">
    <name type="scientific">Thermocrinis albus (strain DSM 14484 / JCM 11386 / HI 11/12)</name>
    <dbReference type="NCBI Taxonomy" id="638303"/>
    <lineage>
        <taxon>Bacteria</taxon>
        <taxon>Pseudomonadati</taxon>
        <taxon>Aquificota</taxon>
        <taxon>Aquificia</taxon>
        <taxon>Aquificales</taxon>
        <taxon>Aquificaceae</taxon>
        <taxon>Thermocrinis</taxon>
    </lineage>
</organism>
<dbReference type="GO" id="GO:0006355">
    <property type="term" value="P:regulation of DNA-templated transcription"/>
    <property type="evidence" value="ECO:0007669"/>
    <property type="project" value="InterPro"/>
</dbReference>
<feature type="domain" description="Response regulatory" evidence="7">
    <location>
        <begin position="2"/>
        <end position="116"/>
    </location>
</feature>
<evidence type="ECO:0000256" key="2">
    <source>
        <dbReference type="ARBA" id="ARBA00022840"/>
    </source>
</evidence>
<evidence type="ECO:0000256" key="4">
    <source>
        <dbReference type="ARBA" id="ARBA00023163"/>
    </source>
</evidence>
<evidence type="ECO:0000313" key="8">
    <source>
        <dbReference type="EMBL" id="ADC89134.1"/>
    </source>
</evidence>
<dbReference type="OrthoDB" id="9334at2"/>
<dbReference type="InterPro" id="IPR025662">
    <property type="entry name" value="Sigma_54_int_dom_ATP-bd_1"/>
</dbReference>
<feature type="modified residue" description="4-aspartylphosphate" evidence="5">
    <location>
        <position position="51"/>
    </location>
</feature>
<dbReference type="Pfam" id="PF02954">
    <property type="entry name" value="HTH_8"/>
    <property type="match status" value="1"/>
</dbReference>
<proteinExistence type="predicted"/>
<dbReference type="CDD" id="cd00009">
    <property type="entry name" value="AAA"/>
    <property type="match status" value="1"/>
</dbReference>
<dbReference type="AlphaFoldDB" id="D3SPP7"/>
<dbReference type="Pfam" id="PF25601">
    <property type="entry name" value="AAA_lid_14"/>
    <property type="match status" value="1"/>
</dbReference>
<dbReference type="InterPro" id="IPR003593">
    <property type="entry name" value="AAA+_ATPase"/>
</dbReference>
<dbReference type="HOGENOM" id="CLU_000445_0_6_0"/>
<gene>
    <name evidence="8" type="ordered locus">Thal_0500</name>
</gene>
<evidence type="ECO:0000256" key="1">
    <source>
        <dbReference type="ARBA" id="ARBA00022741"/>
    </source>
</evidence>
<dbReference type="EMBL" id="CP001931">
    <property type="protein sequence ID" value="ADC89134.1"/>
    <property type="molecule type" value="Genomic_DNA"/>
</dbReference>
<dbReference type="Pfam" id="PF00158">
    <property type="entry name" value="Sigma54_activat"/>
    <property type="match status" value="1"/>
</dbReference>
<evidence type="ECO:0000256" key="5">
    <source>
        <dbReference type="PROSITE-ProRule" id="PRU00169"/>
    </source>
</evidence>
<dbReference type="SUPFAM" id="SSF46689">
    <property type="entry name" value="Homeodomain-like"/>
    <property type="match status" value="1"/>
</dbReference>
<dbReference type="SMART" id="SM00448">
    <property type="entry name" value="REC"/>
    <property type="match status" value="1"/>
</dbReference>
<dbReference type="InterPro" id="IPR001789">
    <property type="entry name" value="Sig_transdc_resp-reg_receiver"/>
</dbReference>
<dbReference type="GO" id="GO:0000160">
    <property type="term" value="P:phosphorelay signal transduction system"/>
    <property type="evidence" value="ECO:0007669"/>
    <property type="project" value="InterPro"/>
</dbReference>
<dbReference type="STRING" id="638303.Thal_0500"/>
<sequence>MRVLLVEDEVDLGSVLVEYLTERGASVVWVQRGGEALKTVQTESFDVVLLDLFLPDMDGMELLKELRESAPLTEVVILTGHGTVRTAVSAVKMGAFDFLTKPCSLEEVFLALKRAEEYASLKRESLLMRREREDSLRGLVFESEAMKKVLDMVKKITCSDCNVLITGETGTGKEVVARLIHHMSDRRDKPFVVVNVPSIPKDLLEAEIFGYEKGAFTGANQSREGFWELAKGGVIFLDEISEIDIPLQAKLLRVIETKRFYRVGGRREIHSDVRVIAATNRDLRDMVKKGLFREDLYYRLNTVEIRIPPLRERREDILPLAHLFLKEFSVKYSKHVEGFTEEAKRKLLSYHYPGNVRELRNIVERAVLFAESNIIEEDDIYITTEEEWKSLRELEKKKIEEALIACGYNKKKAAELLGIPLRTFYRKLERYGLI</sequence>
<dbReference type="PROSITE" id="PS00675">
    <property type="entry name" value="SIGMA54_INTERACT_1"/>
    <property type="match status" value="1"/>
</dbReference>
<dbReference type="SMART" id="SM00382">
    <property type="entry name" value="AAA"/>
    <property type="match status" value="1"/>
</dbReference>
<dbReference type="Gene3D" id="3.40.50.2300">
    <property type="match status" value="1"/>
</dbReference>
<dbReference type="Pfam" id="PF00072">
    <property type="entry name" value="Response_reg"/>
    <property type="match status" value="1"/>
</dbReference>
<dbReference type="InterPro" id="IPR009057">
    <property type="entry name" value="Homeodomain-like_sf"/>
</dbReference>
<dbReference type="PROSITE" id="PS50110">
    <property type="entry name" value="RESPONSE_REGULATORY"/>
    <property type="match status" value="1"/>
</dbReference>
<name>D3SPP7_THEAH</name>
<protein>
    <submittedName>
        <fullName evidence="8">Two component, sigma54 specific, transcriptional regulator, Fis family</fullName>
    </submittedName>
</protein>
<dbReference type="InterPro" id="IPR025944">
    <property type="entry name" value="Sigma_54_int_dom_CS"/>
</dbReference>
<feature type="domain" description="Sigma-54 factor interaction" evidence="6">
    <location>
        <begin position="139"/>
        <end position="368"/>
    </location>
</feature>
<dbReference type="Gene3D" id="1.10.8.60">
    <property type="match status" value="1"/>
</dbReference>
<dbReference type="PANTHER" id="PTHR32071">
    <property type="entry name" value="TRANSCRIPTIONAL REGULATORY PROTEIN"/>
    <property type="match status" value="1"/>
</dbReference>
<dbReference type="FunFam" id="3.40.50.300:FF:000006">
    <property type="entry name" value="DNA-binding transcriptional regulator NtrC"/>
    <property type="match status" value="1"/>
</dbReference>
<dbReference type="InterPro" id="IPR011006">
    <property type="entry name" value="CheY-like_superfamily"/>
</dbReference>
<dbReference type="SUPFAM" id="SSF52172">
    <property type="entry name" value="CheY-like"/>
    <property type="match status" value="1"/>
</dbReference>
<dbReference type="RefSeq" id="WP_012991541.1">
    <property type="nucleotide sequence ID" value="NC_013894.1"/>
</dbReference>
<keyword evidence="2" id="KW-0067">ATP-binding</keyword>
<keyword evidence="4" id="KW-0804">Transcription</keyword>
<dbReference type="Gene3D" id="1.10.10.60">
    <property type="entry name" value="Homeodomain-like"/>
    <property type="match status" value="1"/>
</dbReference>
<dbReference type="PANTHER" id="PTHR32071:SF119">
    <property type="entry name" value="SIGMA L-DEPENDENT TRANSCRIPTIONAL REGULATOR YPLP-RELATED"/>
    <property type="match status" value="1"/>
</dbReference>
<dbReference type="InterPro" id="IPR002078">
    <property type="entry name" value="Sigma_54_int"/>
</dbReference>
<dbReference type="GO" id="GO:0043565">
    <property type="term" value="F:sequence-specific DNA binding"/>
    <property type="evidence" value="ECO:0007669"/>
    <property type="project" value="InterPro"/>
</dbReference>
<dbReference type="InterPro" id="IPR002197">
    <property type="entry name" value="HTH_Fis"/>
</dbReference>
<evidence type="ECO:0000256" key="3">
    <source>
        <dbReference type="ARBA" id="ARBA00023015"/>
    </source>
</evidence>
<dbReference type="SUPFAM" id="SSF52540">
    <property type="entry name" value="P-loop containing nucleoside triphosphate hydrolases"/>
    <property type="match status" value="1"/>
</dbReference>
<keyword evidence="1" id="KW-0547">Nucleotide-binding</keyword>
<keyword evidence="9" id="KW-1185">Reference proteome</keyword>
<evidence type="ECO:0000259" key="6">
    <source>
        <dbReference type="PROSITE" id="PS50045"/>
    </source>
</evidence>
<keyword evidence="3" id="KW-0805">Transcription regulation</keyword>
<dbReference type="KEGG" id="tal:Thal_0500"/>
<dbReference type="InterPro" id="IPR027417">
    <property type="entry name" value="P-loop_NTPase"/>
</dbReference>
<dbReference type="eggNOG" id="COG2204">
    <property type="taxonomic scope" value="Bacteria"/>
</dbReference>
<dbReference type="PROSITE" id="PS00688">
    <property type="entry name" value="SIGMA54_INTERACT_3"/>
    <property type="match status" value="1"/>
</dbReference>
<evidence type="ECO:0000313" key="9">
    <source>
        <dbReference type="Proteomes" id="UP000002043"/>
    </source>
</evidence>
<dbReference type="Gene3D" id="3.40.50.300">
    <property type="entry name" value="P-loop containing nucleotide triphosphate hydrolases"/>
    <property type="match status" value="1"/>
</dbReference>
<keyword evidence="5" id="KW-0597">Phosphoprotein</keyword>
<dbReference type="InterPro" id="IPR058031">
    <property type="entry name" value="AAA_lid_NorR"/>
</dbReference>
<accession>D3SPP7</accession>
<evidence type="ECO:0000259" key="7">
    <source>
        <dbReference type="PROSITE" id="PS50110"/>
    </source>
</evidence>
<dbReference type="GO" id="GO:0005524">
    <property type="term" value="F:ATP binding"/>
    <property type="evidence" value="ECO:0007669"/>
    <property type="project" value="UniProtKB-KW"/>
</dbReference>
<dbReference type="Proteomes" id="UP000002043">
    <property type="component" value="Chromosome"/>
</dbReference>
<dbReference type="PROSITE" id="PS50045">
    <property type="entry name" value="SIGMA54_INTERACT_4"/>
    <property type="match status" value="1"/>
</dbReference>
<reference evidence="9" key="1">
    <citation type="journal article" date="2010" name="Stand. Genomic Sci.">
        <title>Complete genome sequence of Thermocrinis albus type strain (HI 11/12T).</title>
        <authorList>
            <person name="Wirth R."/>
            <person name="Sikorski J."/>
            <person name="Brambilla E."/>
            <person name="Misra M."/>
            <person name="Lapidus A."/>
            <person name="Copeland A."/>
            <person name="Nolan M."/>
            <person name="Lucas S."/>
            <person name="Chen F."/>
            <person name="Tice H."/>
            <person name="Cheng J.F."/>
            <person name="Han C."/>
            <person name="Detter J.C."/>
            <person name="Tapia R."/>
            <person name="Bruce D."/>
            <person name="Goodwin L."/>
            <person name="Pitluck S."/>
            <person name="Pati A."/>
            <person name="Anderson I."/>
            <person name="Ivanova N."/>
            <person name="Mavromatis K."/>
            <person name="Mikhailova N."/>
            <person name="Chen A."/>
            <person name="Palaniappan K."/>
            <person name="Bilek Y."/>
            <person name="Hader T."/>
            <person name="Land M."/>
            <person name="Hauser L."/>
            <person name="Chang Y.J."/>
            <person name="Jeffries C.D."/>
            <person name="Tindall B.J."/>
            <person name="Rohde M."/>
            <person name="Goker M."/>
            <person name="Bristow J."/>
            <person name="Eisen J.A."/>
            <person name="Markowitz V."/>
            <person name="Hugenholtz P."/>
            <person name="Kyrpides N.C."/>
            <person name="Klenk H.P."/>
        </authorList>
    </citation>
    <scope>NUCLEOTIDE SEQUENCE [LARGE SCALE GENOMIC DNA]</scope>
    <source>
        <strain evidence="9">DSM 14484 / JCM 11386 / HI 11/12</strain>
    </source>
</reference>